<organism evidence="1">
    <name type="scientific">Campylobacter coli</name>
    <dbReference type="NCBI Taxonomy" id="195"/>
    <lineage>
        <taxon>Bacteria</taxon>
        <taxon>Pseudomonadati</taxon>
        <taxon>Campylobacterota</taxon>
        <taxon>Epsilonproteobacteria</taxon>
        <taxon>Campylobacterales</taxon>
        <taxon>Campylobacteraceae</taxon>
        <taxon>Campylobacter</taxon>
    </lineage>
</organism>
<comment type="caution">
    <text evidence="1">The sequence shown here is derived from an EMBL/GenBank/DDBJ whole genome shotgun (WGS) entry which is preliminary data.</text>
</comment>
<dbReference type="AlphaFoldDB" id="A0A5T0K447"/>
<accession>A0A5T0K447</accession>
<protein>
    <submittedName>
        <fullName evidence="1">CoA-binding protein</fullName>
    </submittedName>
</protein>
<dbReference type="EMBL" id="AACCAF010000014">
    <property type="protein sequence ID" value="EAJ9869566.1"/>
    <property type="molecule type" value="Genomic_DNA"/>
</dbReference>
<evidence type="ECO:0000313" key="1">
    <source>
        <dbReference type="EMBL" id="EAJ9869566.1"/>
    </source>
</evidence>
<gene>
    <name evidence="1" type="ORF">E5B41_03390</name>
</gene>
<reference evidence="1" key="1">
    <citation type="submission" date="2019-04" db="EMBL/GenBank/DDBJ databases">
        <authorList>
            <consortium name="NARMS: The National Antimicrobial Resistance Monitoring System"/>
        </authorList>
    </citation>
    <scope>NUCLEOTIDE SEQUENCE</scope>
    <source>
        <strain evidence="1">FSIS11918841</strain>
    </source>
</reference>
<feature type="non-terminal residue" evidence="1">
    <location>
        <position position="26"/>
    </location>
</feature>
<proteinExistence type="predicted"/>
<name>A0A5T0K447_CAMCO</name>
<sequence length="26" mass="3159">MIKFLKFLYKVTTMDENLIIDKILNN</sequence>